<protein>
    <submittedName>
        <fullName evidence="3">Lipoprotein</fullName>
    </submittedName>
</protein>
<organism evidence="2 3">
    <name type="scientific">Caenorhabditis tropicalis</name>
    <dbReference type="NCBI Taxonomy" id="1561998"/>
    <lineage>
        <taxon>Eukaryota</taxon>
        <taxon>Metazoa</taxon>
        <taxon>Ecdysozoa</taxon>
        <taxon>Nematoda</taxon>
        <taxon>Chromadorea</taxon>
        <taxon>Rhabditida</taxon>
        <taxon>Rhabditina</taxon>
        <taxon>Rhabditomorpha</taxon>
        <taxon>Rhabditoidea</taxon>
        <taxon>Rhabditidae</taxon>
        <taxon>Peloderinae</taxon>
        <taxon>Caenorhabditis</taxon>
    </lineage>
</organism>
<dbReference type="WBParaSite" id="Csp11.Scaffold629.g10262.t1">
    <property type="protein sequence ID" value="Csp11.Scaffold629.g10262.t1"/>
    <property type="gene ID" value="Csp11.Scaffold629.g10262"/>
</dbReference>
<dbReference type="AlphaFoldDB" id="A0A1I7TNR1"/>
<reference evidence="3" key="1">
    <citation type="submission" date="2016-11" db="UniProtKB">
        <authorList>
            <consortium name="WormBaseParasite"/>
        </authorList>
    </citation>
    <scope>IDENTIFICATION</scope>
</reference>
<sequence>MAGCSKKEPTTAYEETTATTTTGTGKPNSKSMMDKLRKEDSKDGKKKGEAEYENCGDMMKNGQLEKMKEAKTAPQESPKE</sequence>
<evidence type="ECO:0000313" key="2">
    <source>
        <dbReference type="Proteomes" id="UP000095282"/>
    </source>
</evidence>
<evidence type="ECO:0000256" key="1">
    <source>
        <dbReference type="SAM" id="MobiDB-lite"/>
    </source>
</evidence>
<evidence type="ECO:0000313" key="3">
    <source>
        <dbReference type="WBParaSite" id="Csp11.Scaffold629.g10262.t1"/>
    </source>
</evidence>
<keyword evidence="2" id="KW-1185">Reference proteome</keyword>
<feature type="compositionally biased region" description="Low complexity" evidence="1">
    <location>
        <begin position="10"/>
        <end position="25"/>
    </location>
</feature>
<name>A0A1I7TNR1_9PELO</name>
<proteinExistence type="predicted"/>
<feature type="compositionally biased region" description="Basic and acidic residues" evidence="1">
    <location>
        <begin position="32"/>
        <end position="50"/>
    </location>
</feature>
<accession>A0A1I7TNR1</accession>
<dbReference type="Proteomes" id="UP000095282">
    <property type="component" value="Unplaced"/>
</dbReference>
<feature type="region of interest" description="Disordered" evidence="1">
    <location>
        <begin position="1"/>
        <end position="80"/>
    </location>
</feature>
<feature type="compositionally biased region" description="Basic and acidic residues" evidence="1">
    <location>
        <begin position="63"/>
        <end position="80"/>
    </location>
</feature>